<proteinExistence type="predicted"/>
<evidence type="ECO:0000313" key="1">
    <source>
        <dbReference type="EMBL" id="KAK7276835.1"/>
    </source>
</evidence>
<dbReference type="Proteomes" id="UP001372338">
    <property type="component" value="Unassembled WGS sequence"/>
</dbReference>
<keyword evidence="2" id="KW-1185">Reference proteome</keyword>
<evidence type="ECO:0000313" key="2">
    <source>
        <dbReference type="Proteomes" id="UP001372338"/>
    </source>
</evidence>
<reference evidence="1 2" key="1">
    <citation type="submission" date="2024-01" db="EMBL/GenBank/DDBJ databases">
        <title>The genomes of 5 underutilized Papilionoideae crops provide insights into root nodulation and disease resistanc.</title>
        <authorList>
            <person name="Yuan L."/>
        </authorList>
    </citation>
    <scope>NUCLEOTIDE SEQUENCE [LARGE SCALE GENOMIC DNA]</scope>
    <source>
        <strain evidence="1">ZHUSHIDOU_FW_LH</strain>
        <tissue evidence="1">Leaf</tissue>
    </source>
</reference>
<name>A0AAN9IGY8_CROPI</name>
<sequence length="103" mass="11124">MLASHGMMHQSQLMYVLTYLEKALIGVGNVRQGDNGNTTQHQSANLIMKSSVPNSASVADASNLDFGSNLSASENNTSGALSEDTLDYEAMLLDFTFNINVYM</sequence>
<protein>
    <submittedName>
        <fullName evidence="1">Uncharacterized protein</fullName>
    </submittedName>
</protein>
<accession>A0AAN9IGY8</accession>
<dbReference type="EMBL" id="JAYWIO010000003">
    <property type="protein sequence ID" value="KAK7276835.1"/>
    <property type="molecule type" value="Genomic_DNA"/>
</dbReference>
<comment type="caution">
    <text evidence="1">The sequence shown here is derived from an EMBL/GenBank/DDBJ whole genome shotgun (WGS) entry which is preliminary data.</text>
</comment>
<organism evidence="1 2">
    <name type="scientific">Crotalaria pallida</name>
    <name type="common">Smooth rattlebox</name>
    <name type="synonym">Crotalaria striata</name>
    <dbReference type="NCBI Taxonomy" id="3830"/>
    <lineage>
        <taxon>Eukaryota</taxon>
        <taxon>Viridiplantae</taxon>
        <taxon>Streptophyta</taxon>
        <taxon>Embryophyta</taxon>
        <taxon>Tracheophyta</taxon>
        <taxon>Spermatophyta</taxon>
        <taxon>Magnoliopsida</taxon>
        <taxon>eudicotyledons</taxon>
        <taxon>Gunneridae</taxon>
        <taxon>Pentapetalae</taxon>
        <taxon>rosids</taxon>
        <taxon>fabids</taxon>
        <taxon>Fabales</taxon>
        <taxon>Fabaceae</taxon>
        <taxon>Papilionoideae</taxon>
        <taxon>50 kb inversion clade</taxon>
        <taxon>genistoids sensu lato</taxon>
        <taxon>core genistoids</taxon>
        <taxon>Crotalarieae</taxon>
        <taxon>Crotalaria</taxon>
    </lineage>
</organism>
<dbReference type="AlphaFoldDB" id="A0AAN9IGY8"/>
<gene>
    <name evidence="1" type="ORF">RIF29_17981</name>
</gene>